<dbReference type="AlphaFoldDB" id="A0AAQ3JM34"/>
<name>A0AAQ3JM34_9LILI</name>
<proteinExistence type="predicted"/>
<keyword evidence="3" id="KW-1185">Reference proteome</keyword>
<protein>
    <submittedName>
        <fullName evidence="2">Uncharacterized protein</fullName>
    </submittedName>
</protein>
<reference evidence="2 3" key="1">
    <citation type="submission" date="2023-10" db="EMBL/GenBank/DDBJ databases">
        <title>Chromosome-scale genome assembly provides insights into flower coloration mechanisms of Canna indica.</title>
        <authorList>
            <person name="Li C."/>
        </authorList>
    </citation>
    <scope>NUCLEOTIDE SEQUENCE [LARGE SCALE GENOMIC DNA]</scope>
    <source>
        <tissue evidence="2">Flower</tissue>
    </source>
</reference>
<sequence>MATVGAASKLETPFPRADVCESEQWRAGVHTLCFTASTSSRTSPMSCAPPSLGSNPPLGEMRQVPGLQGGELPTSTPVEVAEIRAVPVLGKSDRRPLRTLVKFPASGRAEEKAEVEGSRRAGFVAALDNGSSASSLAKWRTSRQHHLQKPYVPLRSLRLPYRIADPP</sequence>
<feature type="region of interest" description="Disordered" evidence="1">
    <location>
        <begin position="39"/>
        <end position="75"/>
    </location>
</feature>
<evidence type="ECO:0000313" key="3">
    <source>
        <dbReference type="Proteomes" id="UP001327560"/>
    </source>
</evidence>
<evidence type="ECO:0000256" key="1">
    <source>
        <dbReference type="SAM" id="MobiDB-lite"/>
    </source>
</evidence>
<gene>
    <name evidence="2" type="ORF">Cni_G01185</name>
</gene>
<organism evidence="2 3">
    <name type="scientific">Canna indica</name>
    <name type="common">Indian-shot</name>
    <dbReference type="NCBI Taxonomy" id="4628"/>
    <lineage>
        <taxon>Eukaryota</taxon>
        <taxon>Viridiplantae</taxon>
        <taxon>Streptophyta</taxon>
        <taxon>Embryophyta</taxon>
        <taxon>Tracheophyta</taxon>
        <taxon>Spermatophyta</taxon>
        <taxon>Magnoliopsida</taxon>
        <taxon>Liliopsida</taxon>
        <taxon>Zingiberales</taxon>
        <taxon>Cannaceae</taxon>
        <taxon>Canna</taxon>
    </lineage>
</organism>
<evidence type="ECO:0000313" key="2">
    <source>
        <dbReference type="EMBL" id="WOK92494.1"/>
    </source>
</evidence>
<accession>A0AAQ3JM34</accession>
<dbReference type="Proteomes" id="UP001327560">
    <property type="component" value="Chromosome 1"/>
</dbReference>
<dbReference type="EMBL" id="CP136890">
    <property type="protein sequence ID" value="WOK92494.1"/>
    <property type="molecule type" value="Genomic_DNA"/>
</dbReference>